<dbReference type="EMBL" id="CP002105">
    <property type="protein sequence ID" value="ADL12648.1"/>
    <property type="molecule type" value="Genomic_DNA"/>
</dbReference>
<organism evidence="1 2">
    <name type="scientific">Acetohalobium arabaticum (strain ATCC 49924 / DSM 5501 / Z-7288)</name>
    <dbReference type="NCBI Taxonomy" id="574087"/>
    <lineage>
        <taxon>Bacteria</taxon>
        <taxon>Bacillati</taxon>
        <taxon>Bacillota</taxon>
        <taxon>Clostridia</taxon>
        <taxon>Halanaerobiales</taxon>
        <taxon>Halobacteroidaceae</taxon>
        <taxon>Acetohalobium</taxon>
    </lineage>
</organism>
<dbReference type="STRING" id="574087.Acear_1126"/>
<dbReference type="KEGG" id="aar:Acear_1126"/>
<proteinExistence type="predicted"/>
<dbReference type="OrthoDB" id="1931306at2"/>
<dbReference type="eggNOG" id="ENOG50339B9">
    <property type="taxonomic scope" value="Bacteria"/>
</dbReference>
<gene>
    <name evidence="1" type="ordered locus">Acear_1126</name>
</gene>
<reference evidence="1 2" key="1">
    <citation type="journal article" date="2010" name="Stand. Genomic Sci.">
        <title>Complete genome sequence of Acetohalobium arabaticum type strain (Z-7288).</title>
        <authorList>
            <person name="Sikorski J."/>
            <person name="Lapidus A."/>
            <person name="Chertkov O."/>
            <person name="Lucas S."/>
            <person name="Copeland A."/>
            <person name="Glavina Del Rio T."/>
            <person name="Nolan M."/>
            <person name="Tice H."/>
            <person name="Cheng J.F."/>
            <person name="Han C."/>
            <person name="Brambilla E."/>
            <person name="Pitluck S."/>
            <person name="Liolios K."/>
            <person name="Ivanova N."/>
            <person name="Mavromatis K."/>
            <person name="Mikhailova N."/>
            <person name="Pati A."/>
            <person name="Bruce D."/>
            <person name="Detter C."/>
            <person name="Tapia R."/>
            <person name="Goodwin L."/>
            <person name="Chen A."/>
            <person name="Palaniappan K."/>
            <person name="Land M."/>
            <person name="Hauser L."/>
            <person name="Chang Y.J."/>
            <person name="Jeffries C.D."/>
            <person name="Rohde M."/>
            <person name="Goker M."/>
            <person name="Spring S."/>
            <person name="Woyke T."/>
            <person name="Bristow J."/>
            <person name="Eisen J.A."/>
            <person name="Markowitz V."/>
            <person name="Hugenholtz P."/>
            <person name="Kyrpides N.C."/>
            <person name="Klenk H.P."/>
        </authorList>
    </citation>
    <scope>NUCLEOTIDE SEQUENCE [LARGE SCALE GENOMIC DNA]</scope>
    <source>
        <strain evidence="2">ATCC 49924 / DSM 5501 / Z-7288</strain>
    </source>
</reference>
<dbReference type="AlphaFoldDB" id="D9QQ57"/>
<evidence type="ECO:0000313" key="1">
    <source>
        <dbReference type="EMBL" id="ADL12648.1"/>
    </source>
</evidence>
<name>D9QQ57_ACEAZ</name>
<dbReference type="RefSeq" id="WP_013278094.1">
    <property type="nucleotide sequence ID" value="NC_014378.1"/>
</dbReference>
<dbReference type="HOGENOM" id="CLU_1406050_0_0_9"/>
<keyword evidence="2" id="KW-1185">Reference proteome</keyword>
<sequence>MPRNMNLTIGIAIIALIIGALSGAYYSKVLDGEIDVEDQELQEEYFYPVYGADRQAEKTIVNFYIKLSEDLTLKEKLKIIADKLSRFKFDHLPIEVVKIKKNKQDIAIINLCEHEWNRSQDGSDELRGISWRSHYFQGSAGGMITSETLIRTFLQRDYNGDWVDGVKFLYEGREITQEMTQHIHLSGIKDRKE</sequence>
<evidence type="ECO:0000313" key="2">
    <source>
        <dbReference type="Proteomes" id="UP000001661"/>
    </source>
</evidence>
<accession>D9QQ57</accession>
<keyword evidence="1" id="KW-0449">Lipoprotein</keyword>
<dbReference type="Proteomes" id="UP000001661">
    <property type="component" value="Chromosome"/>
</dbReference>
<protein>
    <submittedName>
        <fullName evidence="1">Putative lipoprotein</fullName>
    </submittedName>
</protein>